<comment type="caution">
    <text evidence="2">The sequence shown here is derived from an EMBL/GenBank/DDBJ whole genome shotgun (WGS) entry which is preliminary data.</text>
</comment>
<feature type="chain" id="PRO_5035748142" description="Secreted protein" evidence="1">
    <location>
        <begin position="21"/>
        <end position="82"/>
    </location>
</feature>
<keyword evidence="1" id="KW-0732">Signal</keyword>
<dbReference type="Proteomes" id="UP000829196">
    <property type="component" value="Unassembled WGS sequence"/>
</dbReference>
<dbReference type="AlphaFoldDB" id="A0A8T3CBV8"/>
<proteinExistence type="predicted"/>
<keyword evidence="3" id="KW-1185">Reference proteome</keyword>
<evidence type="ECO:0000313" key="3">
    <source>
        <dbReference type="Proteomes" id="UP000829196"/>
    </source>
</evidence>
<organism evidence="2 3">
    <name type="scientific">Dendrobium nobile</name>
    <name type="common">Orchid</name>
    <dbReference type="NCBI Taxonomy" id="94219"/>
    <lineage>
        <taxon>Eukaryota</taxon>
        <taxon>Viridiplantae</taxon>
        <taxon>Streptophyta</taxon>
        <taxon>Embryophyta</taxon>
        <taxon>Tracheophyta</taxon>
        <taxon>Spermatophyta</taxon>
        <taxon>Magnoliopsida</taxon>
        <taxon>Liliopsida</taxon>
        <taxon>Asparagales</taxon>
        <taxon>Orchidaceae</taxon>
        <taxon>Epidendroideae</taxon>
        <taxon>Malaxideae</taxon>
        <taxon>Dendrobiinae</taxon>
        <taxon>Dendrobium</taxon>
    </lineage>
</organism>
<reference evidence="2" key="1">
    <citation type="journal article" date="2022" name="Front. Genet.">
        <title>Chromosome-Scale Assembly of the Dendrobium nobile Genome Provides Insights Into the Molecular Mechanism of the Biosynthesis of the Medicinal Active Ingredient of Dendrobium.</title>
        <authorList>
            <person name="Xu Q."/>
            <person name="Niu S.-C."/>
            <person name="Li K.-L."/>
            <person name="Zheng P.-J."/>
            <person name="Zhang X.-J."/>
            <person name="Jia Y."/>
            <person name="Liu Y."/>
            <person name="Niu Y.-X."/>
            <person name="Yu L.-H."/>
            <person name="Chen D.-F."/>
            <person name="Zhang G.-Q."/>
        </authorList>
    </citation>
    <scope>NUCLEOTIDE SEQUENCE</scope>
    <source>
        <tissue evidence="2">Leaf</tissue>
    </source>
</reference>
<evidence type="ECO:0008006" key="4">
    <source>
        <dbReference type="Google" id="ProtNLM"/>
    </source>
</evidence>
<evidence type="ECO:0000313" key="2">
    <source>
        <dbReference type="EMBL" id="KAI0531166.1"/>
    </source>
</evidence>
<name>A0A8T3CBV8_DENNO</name>
<evidence type="ECO:0000256" key="1">
    <source>
        <dbReference type="SAM" id="SignalP"/>
    </source>
</evidence>
<dbReference type="EMBL" id="JAGYWB010000001">
    <property type="protein sequence ID" value="KAI0531166.1"/>
    <property type="molecule type" value="Genomic_DNA"/>
</dbReference>
<sequence>MFLFAFSDLVLAIFLQKCALQVNIDENDDDINGGREEHAGMRVMRPVGATELTNMWRRAGRQAAMVIACEQHEACKLGNQHL</sequence>
<protein>
    <recommendedName>
        <fullName evidence="4">Secreted protein</fullName>
    </recommendedName>
</protein>
<accession>A0A8T3CBV8</accession>
<feature type="signal peptide" evidence="1">
    <location>
        <begin position="1"/>
        <end position="20"/>
    </location>
</feature>
<gene>
    <name evidence="2" type="ORF">KFK09_000719</name>
</gene>